<dbReference type="InterPro" id="IPR041522">
    <property type="entry name" value="CdaR_GGDEF"/>
</dbReference>
<evidence type="ECO:0000259" key="2">
    <source>
        <dbReference type="Pfam" id="PF07905"/>
    </source>
</evidence>
<organism evidence="5 6">
    <name type="scientific">Microbacterium binotii</name>
    <dbReference type="NCBI Taxonomy" id="462710"/>
    <lineage>
        <taxon>Bacteria</taxon>
        <taxon>Bacillati</taxon>
        <taxon>Actinomycetota</taxon>
        <taxon>Actinomycetes</taxon>
        <taxon>Micrococcales</taxon>
        <taxon>Microbacteriaceae</taxon>
        <taxon>Microbacterium</taxon>
    </lineage>
</organism>
<dbReference type="PANTHER" id="PTHR33744">
    <property type="entry name" value="CARBOHYDRATE DIACID REGULATOR"/>
    <property type="match status" value="1"/>
</dbReference>
<feature type="domain" description="CdaR GGDEF-like" evidence="4">
    <location>
        <begin position="273"/>
        <end position="381"/>
    </location>
</feature>
<sequence length="516" mass="54980">MPLLLDQILTDAVVQKTDPELVCGTASEVDVRWVHASEQLDIAPLLRGGELILMEGVNLITADAAELRTYVDTLVARDIAALAVETTPRLPRIPDALLEHAEASGLPVIHLRRRVPFVQICESINSQLADVSLRRLRIADQISLALSEAIENLASIDQLLALIRDRANSSAQLTSLSGQTLGVALVDAETPSLGIEYTAPVSFGGTVVATLTLRPAADADIHLISGALSRAPEILAIALLRTHPLSPHDRRRSRFISLLASSGPRTSAAEHARELTTLAVRLGFEPDDRFIPFVVELGDPSTVAAVQDAIAAISPRSTGQFADGQYVGIVGFAPSWDAQNVRDAVTDALRRLAARGGVRAAVGPTSASVDRAVRAVRSARESVPYASDAEPVVDAASIAVTRLWPLLSQIEPVSEFIDEQIGALLDRDAVSHGELFDTLRALAENLGSKTGAAASLGIHRQTFYQRLERITAVLGPLEPGSARIGAVLTAVFLERARRQAAAAADARQERSPRANA</sequence>
<dbReference type="Gene3D" id="1.10.10.2840">
    <property type="entry name" value="PucR C-terminal helix-turn-helix domain"/>
    <property type="match status" value="1"/>
</dbReference>
<keyword evidence="6" id="KW-1185">Reference proteome</keyword>
<protein>
    <submittedName>
        <fullName evidence="5">PucR family transcriptional regulator</fullName>
    </submittedName>
</protein>
<feature type="domain" description="Purine catabolism PurC-like" evidence="2">
    <location>
        <begin position="9"/>
        <end position="128"/>
    </location>
</feature>
<dbReference type="Pfam" id="PF07905">
    <property type="entry name" value="PucR"/>
    <property type="match status" value="1"/>
</dbReference>
<comment type="similarity">
    <text evidence="1">Belongs to the CdaR family.</text>
</comment>
<dbReference type="Pfam" id="PF17853">
    <property type="entry name" value="GGDEF_2"/>
    <property type="match status" value="1"/>
</dbReference>
<comment type="caution">
    <text evidence="5">The sequence shown here is derived from an EMBL/GenBank/DDBJ whole genome shotgun (WGS) entry which is preliminary data.</text>
</comment>
<proteinExistence type="inferred from homology"/>
<dbReference type="EMBL" id="BAAARI010000012">
    <property type="protein sequence ID" value="GAA2579428.1"/>
    <property type="molecule type" value="Genomic_DNA"/>
</dbReference>
<evidence type="ECO:0000259" key="4">
    <source>
        <dbReference type="Pfam" id="PF17853"/>
    </source>
</evidence>
<dbReference type="PANTHER" id="PTHR33744:SF1">
    <property type="entry name" value="DNA-BINDING TRANSCRIPTIONAL ACTIVATOR ADER"/>
    <property type="match status" value="1"/>
</dbReference>
<accession>A0ABN3PCT7</accession>
<dbReference type="InterPro" id="IPR012914">
    <property type="entry name" value="PucR_dom"/>
</dbReference>
<dbReference type="Pfam" id="PF13556">
    <property type="entry name" value="HTH_30"/>
    <property type="match status" value="1"/>
</dbReference>
<evidence type="ECO:0000313" key="5">
    <source>
        <dbReference type="EMBL" id="GAA2579428.1"/>
    </source>
</evidence>
<dbReference type="InterPro" id="IPR051448">
    <property type="entry name" value="CdaR-like_regulators"/>
</dbReference>
<evidence type="ECO:0000256" key="1">
    <source>
        <dbReference type="ARBA" id="ARBA00006754"/>
    </source>
</evidence>
<dbReference type="RefSeq" id="WP_344228843.1">
    <property type="nucleotide sequence ID" value="NZ_BAAARI010000012.1"/>
</dbReference>
<dbReference type="Proteomes" id="UP001500274">
    <property type="component" value="Unassembled WGS sequence"/>
</dbReference>
<gene>
    <name evidence="5" type="ORF">GCM10009862_18320</name>
</gene>
<evidence type="ECO:0000259" key="3">
    <source>
        <dbReference type="Pfam" id="PF13556"/>
    </source>
</evidence>
<reference evidence="6" key="1">
    <citation type="journal article" date="2019" name="Int. J. Syst. Evol. Microbiol.">
        <title>The Global Catalogue of Microorganisms (GCM) 10K type strain sequencing project: providing services to taxonomists for standard genome sequencing and annotation.</title>
        <authorList>
            <consortium name="The Broad Institute Genomics Platform"/>
            <consortium name="The Broad Institute Genome Sequencing Center for Infectious Disease"/>
            <person name="Wu L."/>
            <person name="Ma J."/>
        </authorList>
    </citation>
    <scope>NUCLEOTIDE SEQUENCE [LARGE SCALE GENOMIC DNA]</scope>
    <source>
        <strain evidence="6">JCM 16365</strain>
    </source>
</reference>
<name>A0ABN3PCT7_9MICO</name>
<dbReference type="InterPro" id="IPR042070">
    <property type="entry name" value="PucR_C-HTH_sf"/>
</dbReference>
<evidence type="ECO:0000313" key="6">
    <source>
        <dbReference type="Proteomes" id="UP001500274"/>
    </source>
</evidence>
<feature type="domain" description="PucR C-terminal helix-turn-helix" evidence="3">
    <location>
        <begin position="435"/>
        <end position="475"/>
    </location>
</feature>
<dbReference type="InterPro" id="IPR025736">
    <property type="entry name" value="PucR_C-HTH_dom"/>
</dbReference>